<organism evidence="1 2">
    <name type="scientific">Riccia fluitans</name>
    <dbReference type="NCBI Taxonomy" id="41844"/>
    <lineage>
        <taxon>Eukaryota</taxon>
        <taxon>Viridiplantae</taxon>
        <taxon>Streptophyta</taxon>
        <taxon>Embryophyta</taxon>
        <taxon>Marchantiophyta</taxon>
        <taxon>Marchantiopsida</taxon>
        <taxon>Marchantiidae</taxon>
        <taxon>Marchantiales</taxon>
        <taxon>Ricciaceae</taxon>
        <taxon>Riccia</taxon>
    </lineage>
</organism>
<dbReference type="InterPro" id="IPR036691">
    <property type="entry name" value="Endo/exonu/phosph_ase_sf"/>
</dbReference>
<name>A0ABD1YY20_9MARC</name>
<reference evidence="1 2" key="1">
    <citation type="submission" date="2024-09" db="EMBL/GenBank/DDBJ databases">
        <title>Chromosome-scale assembly of Riccia fluitans.</title>
        <authorList>
            <person name="Paukszto L."/>
            <person name="Sawicki J."/>
            <person name="Karawczyk K."/>
            <person name="Piernik-Szablinska J."/>
            <person name="Szczecinska M."/>
            <person name="Mazdziarz M."/>
        </authorList>
    </citation>
    <scope>NUCLEOTIDE SEQUENCE [LARGE SCALE GENOMIC DNA]</scope>
    <source>
        <strain evidence="1">Rf_01</strain>
        <tissue evidence="1">Aerial parts of the thallus</tissue>
    </source>
</reference>
<evidence type="ECO:0000313" key="2">
    <source>
        <dbReference type="Proteomes" id="UP001605036"/>
    </source>
</evidence>
<dbReference type="Proteomes" id="UP001605036">
    <property type="component" value="Unassembled WGS sequence"/>
</dbReference>
<evidence type="ECO:0000313" key="1">
    <source>
        <dbReference type="EMBL" id="KAL2635666.1"/>
    </source>
</evidence>
<accession>A0ABD1YY20</accession>
<protein>
    <recommendedName>
        <fullName evidence="3">Endonuclease/exonuclease/phosphatase domain-containing protein</fullName>
    </recommendedName>
</protein>
<evidence type="ECO:0008006" key="3">
    <source>
        <dbReference type="Google" id="ProtNLM"/>
    </source>
</evidence>
<dbReference type="EMBL" id="JBHFFA010000003">
    <property type="protein sequence ID" value="KAL2635666.1"/>
    <property type="molecule type" value="Genomic_DNA"/>
</dbReference>
<proteinExistence type="predicted"/>
<dbReference type="AlphaFoldDB" id="A0ABD1YY20"/>
<keyword evidence="2" id="KW-1185">Reference proteome</keyword>
<sequence>MVETSVDSVGPSPVLRGEELRSWNLCVNVGDFRDTWHLAVGTRGALYTRQPWHNRRFDQARLDRIYISGRGQWAQHVSLVRHYSQRVLSDHTPVSATLVYKQPKTRKITSYFKMDPIMMTQPGAKETIERIWNEHPQWAKDGRKKWFLAWGRVGKALREIRKNRDEELPEVQKLREQGKGGEC</sequence>
<dbReference type="SUPFAM" id="SSF56219">
    <property type="entry name" value="DNase I-like"/>
    <property type="match status" value="1"/>
</dbReference>
<comment type="caution">
    <text evidence="1">The sequence shown here is derived from an EMBL/GenBank/DDBJ whole genome shotgun (WGS) entry which is preliminary data.</text>
</comment>
<dbReference type="Gene3D" id="3.60.10.10">
    <property type="entry name" value="Endonuclease/exonuclease/phosphatase"/>
    <property type="match status" value="1"/>
</dbReference>
<gene>
    <name evidence="1" type="ORF">R1flu_007145</name>
</gene>